<feature type="binding site" evidence="5">
    <location>
        <position position="43"/>
    </location>
    <ligand>
        <name>(2E)-4-hydroxy-3-methylbut-2-enyl diphosphate</name>
        <dbReference type="ChEBI" id="CHEBI:128753"/>
    </ligand>
</feature>
<feature type="active site" description="Proton donor" evidence="5">
    <location>
        <position position="128"/>
    </location>
</feature>
<feature type="binding site" evidence="5">
    <location>
        <position position="224"/>
    </location>
    <ligand>
        <name>isopentenyl diphosphate</name>
        <dbReference type="ChEBI" id="CHEBI:128769"/>
    </ligand>
</feature>
<feature type="binding site" evidence="5">
    <location>
        <position position="224"/>
    </location>
    <ligand>
        <name>(2E)-4-hydroxy-3-methylbut-2-enyl diphosphate</name>
        <dbReference type="ChEBI" id="CHEBI:128753"/>
    </ligand>
</feature>
<feature type="binding site" evidence="5">
    <location>
        <position position="166"/>
    </location>
    <ligand>
        <name>(2E)-4-hydroxy-3-methylbut-2-enyl diphosphate</name>
        <dbReference type="ChEBI" id="CHEBI:128753"/>
    </ligand>
</feature>
<comment type="similarity">
    <text evidence="5">Belongs to the IspH family.</text>
</comment>
<feature type="binding site" evidence="5">
    <location>
        <position position="224"/>
    </location>
    <ligand>
        <name>dimethylallyl diphosphate</name>
        <dbReference type="ChEBI" id="CHEBI:57623"/>
    </ligand>
</feature>
<feature type="region of interest" description="Disordered" evidence="6">
    <location>
        <begin position="289"/>
        <end position="312"/>
    </location>
</feature>
<feature type="binding site" evidence="5">
    <location>
        <position position="14"/>
    </location>
    <ligand>
        <name>[4Fe-4S] cluster</name>
        <dbReference type="ChEBI" id="CHEBI:49883"/>
    </ligand>
</feature>
<reference evidence="7 8" key="1">
    <citation type="submission" date="2023-05" db="EMBL/GenBank/DDBJ databases">
        <title>Actinoplanes sp. NEAU-A12 genome sequencing.</title>
        <authorList>
            <person name="Wang Z.-S."/>
        </authorList>
    </citation>
    <scope>NUCLEOTIDE SEQUENCE [LARGE SCALE GENOMIC DNA]</scope>
    <source>
        <strain evidence="7 8">NEAU-A12</strain>
    </source>
</reference>
<keyword evidence="2 5" id="KW-0479">Metal-binding</keyword>
<keyword evidence="5 7" id="KW-0560">Oxidoreductase</keyword>
<feature type="binding site" evidence="5">
    <location>
        <position position="76"/>
    </location>
    <ligand>
        <name>dimethylallyl diphosphate</name>
        <dbReference type="ChEBI" id="CHEBI:57623"/>
    </ligand>
</feature>
<feature type="binding site" evidence="5">
    <location>
        <position position="76"/>
    </location>
    <ligand>
        <name>isopentenyl diphosphate</name>
        <dbReference type="ChEBI" id="CHEBI:128769"/>
    </ligand>
</feature>
<dbReference type="InterPro" id="IPR003451">
    <property type="entry name" value="LytB/IspH"/>
</dbReference>
<evidence type="ECO:0000313" key="7">
    <source>
        <dbReference type="EMBL" id="MDI6103430.1"/>
    </source>
</evidence>
<accession>A0ABT6WUY6</accession>
<evidence type="ECO:0000256" key="3">
    <source>
        <dbReference type="ARBA" id="ARBA00023004"/>
    </source>
</evidence>
<dbReference type="Proteomes" id="UP001241758">
    <property type="component" value="Unassembled WGS sequence"/>
</dbReference>
<feature type="binding site" evidence="5">
    <location>
        <position position="43"/>
    </location>
    <ligand>
        <name>isopentenyl diphosphate</name>
        <dbReference type="ChEBI" id="CHEBI:128769"/>
    </ligand>
</feature>
<comment type="catalytic activity">
    <reaction evidence="5">
        <text>dimethylallyl diphosphate + 2 oxidized [2Fe-2S]-[ferredoxin] + H2O = (2E)-4-hydroxy-3-methylbut-2-enyl diphosphate + 2 reduced [2Fe-2S]-[ferredoxin] + 2 H(+)</text>
        <dbReference type="Rhea" id="RHEA:24825"/>
        <dbReference type="Rhea" id="RHEA-COMP:10000"/>
        <dbReference type="Rhea" id="RHEA-COMP:10001"/>
        <dbReference type="ChEBI" id="CHEBI:15377"/>
        <dbReference type="ChEBI" id="CHEBI:15378"/>
        <dbReference type="ChEBI" id="CHEBI:33737"/>
        <dbReference type="ChEBI" id="CHEBI:33738"/>
        <dbReference type="ChEBI" id="CHEBI:57623"/>
        <dbReference type="ChEBI" id="CHEBI:128753"/>
        <dbReference type="EC" id="1.17.7.4"/>
    </reaction>
</comment>
<feature type="binding site" evidence="5">
    <location>
        <position position="196"/>
    </location>
    <ligand>
        <name>[4Fe-4S] cluster</name>
        <dbReference type="ChEBI" id="CHEBI:49883"/>
    </ligand>
</feature>
<gene>
    <name evidence="5 7" type="primary">ispH</name>
    <name evidence="7" type="ORF">QLQ12_32960</name>
</gene>
<comment type="caution">
    <text evidence="5">Lacks conserved residue(s) required for the propagation of feature annotation.</text>
</comment>
<keyword evidence="8" id="KW-1185">Reference proteome</keyword>
<feature type="binding site" evidence="5">
    <location>
        <position position="98"/>
    </location>
    <ligand>
        <name>[4Fe-4S] cluster</name>
        <dbReference type="ChEBI" id="CHEBI:49883"/>
    </ligand>
</feature>
<dbReference type="Pfam" id="PF02401">
    <property type="entry name" value="LYTB"/>
    <property type="match status" value="1"/>
</dbReference>
<feature type="binding site" evidence="5">
    <location>
        <position position="225"/>
    </location>
    <ligand>
        <name>dimethylallyl diphosphate</name>
        <dbReference type="ChEBI" id="CHEBI:57623"/>
    </ligand>
</feature>
<comment type="cofactor">
    <cofactor evidence="5">
        <name>[4Fe-4S] cluster</name>
        <dbReference type="ChEBI" id="CHEBI:49883"/>
    </cofactor>
    <text evidence="5">Binds 1 [4Fe-4S] cluster per subunit.</text>
</comment>
<feature type="binding site" evidence="5">
    <location>
        <position position="43"/>
    </location>
    <ligand>
        <name>dimethylallyl diphosphate</name>
        <dbReference type="ChEBI" id="CHEBI:57623"/>
    </ligand>
</feature>
<dbReference type="RefSeq" id="WP_282764525.1">
    <property type="nucleotide sequence ID" value="NZ_JASCTH010000025.1"/>
</dbReference>
<proteinExistence type="inferred from homology"/>
<dbReference type="EC" id="1.17.7.4" evidence="5"/>
<dbReference type="PANTHER" id="PTHR30426:SF0">
    <property type="entry name" value="4-HYDROXY-3-METHYLBUT-2-ENYL DIPHOSPHATE REDUCTASE"/>
    <property type="match status" value="1"/>
</dbReference>
<evidence type="ECO:0000256" key="4">
    <source>
        <dbReference type="ARBA" id="ARBA00023014"/>
    </source>
</evidence>
<protein>
    <recommendedName>
        <fullName evidence="5">4-hydroxy-3-methylbut-2-enyl diphosphate reductase</fullName>
        <shortName evidence="5">HMBPP reductase</shortName>
        <ecNumber evidence="5">1.17.7.4</ecNumber>
    </recommendedName>
</protein>
<evidence type="ECO:0000256" key="6">
    <source>
        <dbReference type="SAM" id="MobiDB-lite"/>
    </source>
</evidence>
<comment type="catalytic activity">
    <reaction evidence="5">
        <text>isopentenyl diphosphate + 2 oxidized [2Fe-2S]-[ferredoxin] + H2O = (2E)-4-hydroxy-3-methylbut-2-enyl diphosphate + 2 reduced [2Fe-2S]-[ferredoxin] + 2 H(+)</text>
        <dbReference type="Rhea" id="RHEA:24488"/>
        <dbReference type="Rhea" id="RHEA-COMP:10000"/>
        <dbReference type="Rhea" id="RHEA-COMP:10001"/>
        <dbReference type="ChEBI" id="CHEBI:15377"/>
        <dbReference type="ChEBI" id="CHEBI:15378"/>
        <dbReference type="ChEBI" id="CHEBI:33737"/>
        <dbReference type="ChEBI" id="CHEBI:33738"/>
        <dbReference type="ChEBI" id="CHEBI:128753"/>
        <dbReference type="ChEBI" id="CHEBI:128769"/>
        <dbReference type="EC" id="1.17.7.4"/>
    </reaction>
</comment>
<feature type="binding site" evidence="5">
    <location>
        <position position="126"/>
    </location>
    <ligand>
        <name>isopentenyl diphosphate</name>
        <dbReference type="ChEBI" id="CHEBI:128769"/>
    </ligand>
</feature>
<dbReference type="EMBL" id="JASCTH010000025">
    <property type="protein sequence ID" value="MDI6103430.1"/>
    <property type="molecule type" value="Genomic_DNA"/>
</dbReference>
<dbReference type="Gene3D" id="3.40.50.11270">
    <property type="match status" value="1"/>
</dbReference>
<feature type="binding site" evidence="5">
    <location>
        <position position="126"/>
    </location>
    <ligand>
        <name>dimethylallyl diphosphate</name>
        <dbReference type="ChEBI" id="CHEBI:57623"/>
    </ligand>
</feature>
<keyword evidence="5" id="KW-0414">Isoprene biosynthesis</keyword>
<feature type="binding site" evidence="5">
    <location>
        <position position="225"/>
    </location>
    <ligand>
        <name>isopentenyl diphosphate</name>
        <dbReference type="ChEBI" id="CHEBI:128769"/>
    </ligand>
</feature>
<name>A0ABT6WUY6_9ACTN</name>
<evidence type="ECO:0000256" key="2">
    <source>
        <dbReference type="ARBA" id="ARBA00022723"/>
    </source>
</evidence>
<comment type="caution">
    <text evidence="7">The sequence shown here is derived from an EMBL/GenBank/DDBJ whole genome shotgun (WGS) entry which is preliminary data.</text>
</comment>
<feature type="binding site" evidence="5">
    <location>
        <position position="76"/>
    </location>
    <ligand>
        <name>(2E)-4-hydroxy-3-methylbut-2-enyl diphosphate</name>
        <dbReference type="ChEBI" id="CHEBI:128753"/>
    </ligand>
</feature>
<sequence>MEVTVLLAVPRAFCAGVERAIDMVEQALRRYGPPVYVRRRIVHNAHVTAALEARGAIFVDEVGQAPDGAVVVFTAHGVAPAVRAEAARRGHHVIDATCPLVARSHTEVRRYAARGDTVLLIGHAGHDEVQGVLGQIPGGIQLVQDIASVDEVLVEDPRRVSYLTQTTLAADETGEIIDELRSRFPHLSGPDAGEVCSATTEREEAVAAIAGACDLVLVGGSAGSSDSSRLAEVARRHGTPAHLIEDVRDIRPEWLDGVRTVGLTAGVTASPHLVDEVVAALASARISGSALTPVPRPPAAGGTPADSSRVHA</sequence>
<evidence type="ECO:0000256" key="5">
    <source>
        <dbReference type="HAMAP-Rule" id="MF_00191"/>
    </source>
</evidence>
<dbReference type="HAMAP" id="MF_00191">
    <property type="entry name" value="IspH"/>
    <property type="match status" value="1"/>
</dbReference>
<comment type="pathway">
    <text evidence="5">Isoprenoid biosynthesis; isopentenyl diphosphate biosynthesis via DXP pathway; isopentenyl diphosphate from 1-deoxy-D-xylulose 5-phosphate: step 6/6.</text>
</comment>
<feature type="binding site" evidence="5">
    <location>
        <position position="126"/>
    </location>
    <ligand>
        <name>(2E)-4-hydroxy-3-methylbut-2-enyl diphosphate</name>
        <dbReference type="ChEBI" id="CHEBI:128753"/>
    </ligand>
</feature>
<comment type="function">
    <text evidence="5">Catalyzes the conversion of 1-hydroxy-2-methyl-2-(E)-butenyl 4-diphosphate (HMBPP) into a mixture of isopentenyl diphosphate (IPP) and dimethylallyl diphosphate (DMAPP). Acts in the terminal step of the DOXP/MEP pathway for isoprenoid precursor biosynthesis.</text>
</comment>
<keyword evidence="4 5" id="KW-0411">Iron-sulfur</keyword>
<dbReference type="GO" id="GO:0051745">
    <property type="term" value="F:4-hydroxy-3-methylbut-2-enyl diphosphate reductase activity"/>
    <property type="evidence" value="ECO:0007669"/>
    <property type="project" value="UniProtKB-EC"/>
</dbReference>
<comment type="pathway">
    <text evidence="5">Isoprenoid biosynthesis; dimethylallyl diphosphate biosynthesis; dimethylallyl diphosphate from (2E)-4-hydroxy-3-methylbutenyl diphosphate: step 1/1.</text>
</comment>
<evidence type="ECO:0000313" key="8">
    <source>
        <dbReference type="Proteomes" id="UP001241758"/>
    </source>
</evidence>
<feature type="binding site" evidence="5">
    <location>
        <position position="225"/>
    </location>
    <ligand>
        <name>(2E)-4-hydroxy-3-methylbut-2-enyl diphosphate</name>
        <dbReference type="ChEBI" id="CHEBI:128753"/>
    </ligand>
</feature>
<organism evidence="7 8">
    <name type="scientific">Actinoplanes sandaracinus</name>
    <dbReference type="NCBI Taxonomy" id="3045177"/>
    <lineage>
        <taxon>Bacteria</taxon>
        <taxon>Bacillati</taxon>
        <taxon>Actinomycetota</taxon>
        <taxon>Actinomycetes</taxon>
        <taxon>Micromonosporales</taxon>
        <taxon>Micromonosporaceae</taxon>
        <taxon>Actinoplanes</taxon>
    </lineage>
</organism>
<evidence type="ECO:0000256" key="1">
    <source>
        <dbReference type="ARBA" id="ARBA00022485"/>
    </source>
</evidence>
<dbReference type="Gene3D" id="3.40.1010.20">
    <property type="entry name" value="4-hydroxy-3-methylbut-2-enyl diphosphate reductase, catalytic domain"/>
    <property type="match status" value="2"/>
</dbReference>
<dbReference type="CDD" id="cd13944">
    <property type="entry name" value="lytB_ispH"/>
    <property type="match status" value="1"/>
</dbReference>
<keyword evidence="3 5" id="KW-0408">Iron</keyword>
<dbReference type="PANTHER" id="PTHR30426">
    <property type="entry name" value="4-HYDROXY-3-METHYLBUT-2-ENYL DIPHOSPHATE REDUCTASE"/>
    <property type="match status" value="1"/>
</dbReference>
<keyword evidence="1 5" id="KW-0004">4Fe-4S</keyword>
<dbReference type="NCBIfam" id="TIGR00216">
    <property type="entry name" value="ispH_lytB"/>
    <property type="match status" value="1"/>
</dbReference>